<evidence type="ECO:0000259" key="2">
    <source>
        <dbReference type="Pfam" id="PF10708"/>
    </source>
</evidence>
<dbReference type="InterPro" id="IPR018929">
    <property type="entry name" value="DUF2510"/>
</dbReference>
<feature type="domain" description="DUF2510" evidence="2">
    <location>
        <begin position="91"/>
        <end position="116"/>
    </location>
</feature>
<reference evidence="3 4" key="1">
    <citation type="submission" date="2016-04" db="EMBL/GenBank/DDBJ databases">
        <title>Draft Genome Sequences of Staphylococcus capitis Strain H36, S. capitis Strain H65, S. cohnii Strain H62, S. hominis Strain H69, Mycobacterium iranicum Strain H39, Plantibacter sp. Strain H53, Pseudomonas oryzihabitans Strain H72, and Microbacterium sp. Strain H83, isolated from residential settings.</title>
        <authorList>
            <person name="Lymperopoulou D."/>
            <person name="Adams R.I."/>
            <person name="Lindow S."/>
            <person name="Coil D.A."/>
            <person name="Jospin G."/>
            <person name="Eisen J.A."/>
        </authorList>
    </citation>
    <scope>NUCLEOTIDE SEQUENCE [LARGE SCALE GENOMIC DNA]</scope>
    <source>
        <strain evidence="3 4">H39</strain>
    </source>
</reference>
<comment type="caution">
    <text evidence="3">The sequence shown here is derived from an EMBL/GenBank/DDBJ whole genome shotgun (WGS) entry which is preliminary data.</text>
</comment>
<organism evidence="3 4">
    <name type="scientific">Mycolicibacterium iranicum</name>
    <name type="common">Mycobacterium iranicum</name>
    <dbReference type="NCBI Taxonomy" id="912594"/>
    <lineage>
        <taxon>Bacteria</taxon>
        <taxon>Bacillati</taxon>
        <taxon>Actinomycetota</taxon>
        <taxon>Actinomycetes</taxon>
        <taxon>Mycobacteriales</taxon>
        <taxon>Mycobacteriaceae</taxon>
        <taxon>Mycolicibacterium</taxon>
    </lineage>
</organism>
<dbReference type="eggNOG" id="ENOG5031Q4V">
    <property type="taxonomic scope" value="Bacteria"/>
</dbReference>
<gene>
    <name evidence="3" type="ORF">A4X20_00355</name>
</gene>
<dbReference type="Pfam" id="PF10708">
    <property type="entry name" value="DUF2510"/>
    <property type="match status" value="1"/>
</dbReference>
<evidence type="ECO:0000313" key="4">
    <source>
        <dbReference type="Proteomes" id="UP000078396"/>
    </source>
</evidence>
<keyword evidence="1" id="KW-0472">Membrane</keyword>
<dbReference type="OrthoDB" id="5244233at2"/>
<evidence type="ECO:0000256" key="1">
    <source>
        <dbReference type="SAM" id="Phobius"/>
    </source>
</evidence>
<evidence type="ECO:0000313" key="3">
    <source>
        <dbReference type="EMBL" id="OAN42206.1"/>
    </source>
</evidence>
<dbReference type="RefSeq" id="WP_064279551.1">
    <property type="nucleotide sequence ID" value="NZ_LWCS01000001.1"/>
</dbReference>
<dbReference type="AlphaFoldDB" id="A0A178M3T2"/>
<keyword evidence="1" id="KW-0812">Transmembrane</keyword>
<proteinExistence type="predicted"/>
<accession>A0A178M3T2</accession>
<keyword evidence="1" id="KW-1133">Transmembrane helix</keyword>
<dbReference type="Proteomes" id="UP000078396">
    <property type="component" value="Unassembled WGS sequence"/>
</dbReference>
<name>A0A178M3T2_MYCIR</name>
<dbReference type="EMBL" id="LWCS01000001">
    <property type="protein sequence ID" value="OAN42206.1"/>
    <property type="molecule type" value="Genomic_DNA"/>
</dbReference>
<protein>
    <recommendedName>
        <fullName evidence="2">DUF2510 domain-containing protein</fullName>
    </recommendedName>
</protein>
<feature type="transmembrane region" description="Helical" evidence="1">
    <location>
        <begin position="28"/>
        <end position="49"/>
    </location>
</feature>
<sequence>MRDSGVHRSFGHRHPVVTVLAAVTAAWWLWQGWYEALAVVVVIGLIAVARKRRRTAILRDAGLRARADYEHRLSLAGDPRGLYGRYSPAGPNWYPDPQNPRWLRYFDGLAWTPHVVRR</sequence>